<keyword evidence="2" id="KW-1185">Reference proteome</keyword>
<proteinExistence type="predicted"/>
<reference evidence="1 2" key="1">
    <citation type="journal article" date="2011" name="Front. Microbiol.">
        <title>Genomic signatures of strain selection and enhancement in Bacillus atrophaeus var. globigii, a historical biowarfare simulant.</title>
        <authorList>
            <person name="Gibbons H.S."/>
            <person name="Broomall S.M."/>
            <person name="McNew L.A."/>
            <person name="Daligault H."/>
            <person name="Chapman C."/>
            <person name="Bruce D."/>
            <person name="Karavis M."/>
            <person name="Krepps M."/>
            <person name="McGregor P.A."/>
            <person name="Hong C."/>
            <person name="Park K.H."/>
            <person name="Akmal A."/>
            <person name="Feldman A."/>
            <person name="Lin J.S."/>
            <person name="Chang W.E."/>
            <person name="Higgs B.W."/>
            <person name="Demirev P."/>
            <person name="Lindquist J."/>
            <person name="Liem A."/>
            <person name="Fochler E."/>
            <person name="Read T.D."/>
            <person name="Tapia R."/>
            <person name="Johnson S."/>
            <person name="Bishop-Lilly K.A."/>
            <person name="Detter C."/>
            <person name="Han C."/>
            <person name="Sozhamannan S."/>
            <person name="Rosenzweig C.N."/>
            <person name="Skowronski E.W."/>
        </authorList>
    </citation>
    <scope>NUCLEOTIDE SEQUENCE [LARGE SCALE GENOMIC DNA]</scope>
    <source>
        <strain evidence="1 2">Y4G10-17</strain>
    </source>
</reference>
<dbReference type="Pfam" id="PF18928">
    <property type="entry name" value="DUF5677"/>
    <property type="match status" value="1"/>
</dbReference>
<comment type="caution">
    <text evidence="1">The sequence shown here is derived from an EMBL/GenBank/DDBJ whole genome shotgun (WGS) entry which is preliminary data.</text>
</comment>
<dbReference type="InterPro" id="IPR043733">
    <property type="entry name" value="DUF5677"/>
</dbReference>
<dbReference type="RefSeq" id="WP_126799914.1">
    <property type="nucleotide sequence ID" value="NZ_PIPO01000007.1"/>
</dbReference>
<organism evidence="1 2">
    <name type="scientific">Aliidiomarina soli</name>
    <dbReference type="NCBI Taxonomy" id="1928574"/>
    <lineage>
        <taxon>Bacteria</taxon>
        <taxon>Pseudomonadati</taxon>
        <taxon>Pseudomonadota</taxon>
        <taxon>Gammaproteobacteria</taxon>
        <taxon>Alteromonadales</taxon>
        <taxon>Idiomarinaceae</taxon>
        <taxon>Aliidiomarina</taxon>
    </lineage>
</organism>
<evidence type="ECO:0000313" key="2">
    <source>
        <dbReference type="Proteomes" id="UP000287823"/>
    </source>
</evidence>
<evidence type="ECO:0000313" key="1">
    <source>
        <dbReference type="EMBL" id="RUO29539.1"/>
    </source>
</evidence>
<gene>
    <name evidence="1" type="ORF">CWE14_13835</name>
</gene>
<protein>
    <submittedName>
        <fullName evidence="1">Uncharacterized protein</fullName>
    </submittedName>
</protein>
<accession>A0A432WC43</accession>
<name>A0A432WC43_9GAMM</name>
<dbReference type="Proteomes" id="UP000287823">
    <property type="component" value="Unassembled WGS sequence"/>
</dbReference>
<sequence length="281" mass="32338">MEKTIQQITKAAEVKESHAGHTKIIKEVYEELEDIYSKLDIEEGEGIKYRIQRSQIRVILDALTKMVSSVITLLDSKLYEGVDPLARVVMEHAVNVMYIAESKENERPKQLIKHYIETTIDKSENWHNSARSRGDTVASEISLKKLNLLEELKKGHSGLYERAVGKWPNPFRRFEALGLEDEYATLYSMSSDSIHSLSEDVYNFCTIENYPDELKPHVFRNFKALNLSMSVYLGMKSVAFYALALDKVITLLKGKYDVFQILTKLNEVALEHEGENLERWS</sequence>
<dbReference type="EMBL" id="PIPO01000007">
    <property type="protein sequence ID" value="RUO29539.1"/>
    <property type="molecule type" value="Genomic_DNA"/>
</dbReference>
<dbReference type="AlphaFoldDB" id="A0A432WC43"/>